<dbReference type="Pfam" id="PF01085">
    <property type="entry name" value="HH_signal"/>
    <property type="match status" value="1"/>
</dbReference>
<evidence type="ECO:0000256" key="2">
    <source>
        <dbReference type="ARBA" id="ARBA00010649"/>
    </source>
</evidence>
<accession>A0A8T0FFE4</accession>
<evidence type="ECO:0000256" key="11">
    <source>
        <dbReference type="ARBA" id="ARBA00022801"/>
    </source>
</evidence>
<dbReference type="GO" id="GO:0016015">
    <property type="term" value="F:morphogen activity"/>
    <property type="evidence" value="ECO:0007669"/>
    <property type="project" value="UniProtKB-KW"/>
</dbReference>
<dbReference type="FunFam" id="3.30.1380.10:FF:000001">
    <property type="entry name" value="Indian hedgehog"/>
    <property type="match status" value="1"/>
</dbReference>
<dbReference type="GO" id="GO:0007224">
    <property type="term" value="P:smoothened signaling pathway"/>
    <property type="evidence" value="ECO:0007669"/>
    <property type="project" value="TreeGrafter"/>
</dbReference>
<dbReference type="Proteomes" id="UP000807504">
    <property type="component" value="Unassembled WGS sequence"/>
</dbReference>
<dbReference type="PANTHER" id="PTHR11889">
    <property type="entry name" value="HEDGEHOG"/>
    <property type="match status" value="1"/>
</dbReference>
<evidence type="ECO:0000256" key="13">
    <source>
        <dbReference type="ARBA" id="ARBA00022837"/>
    </source>
</evidence>
<dbReference type="PANTHER" id="PTHR11889:SF31">
    <property type="entry name" value="PROTEIN HEDGEHOG"/>
    <property type="match status" value="1"/>
</dbReference>
<dbReference type="GO" id="GO:0001708">
    <property type="term" value="P:cell fate specification"/>
    <property type="evidence" value="ECO:0007669"/>
    <property type="project" value="TreeGrafter"/>
</dbReference>
<keyword evidence="12" id="KW-0068">Autocatalytic cleavage</keyword>
<evidence type="ECO:0000256" key="1">
    <source>
        <dbReference type="ARBA" id="ARBA00004193"/>
    </source>
</evidence>
<dbReference type="GO" id="GO:0010468">
    <property type="term" value="P:regulation of gene expression"/>
    <property type="evidence" value="ECO:0007669"/>
    <property type="project" value="TreeGrafter"/>
</dbReference>
<keyword evidence="9" id="KW-0479">Metal-binding</keyword>
<dbReference type="GO" id="GO:0016740">
    <property type="term" value="F:transferase activity"/>
    <property type="evidence" value="ECO:0007669"/>
    <property type="project" value="UniProtKB-KW"/>
</dbReference>
<dbReference type="GO" id="GO:0016540">
    <property type="term" value="P:protein autoprocessing"/>
    <property type="evidence" value="ECO:0007669"/>
    <property type="project" value="InterPro"/>
</dbReference>
<dbReference type="GO" id="GO:0005886">
    <property type="term" value="C:plasma membrane"/>
    <property type="evidence" value="ECO:0007669"/>
    <property type="project" value="UniProtKB-SubCell"/>
</dbReference>
<dbReference type="InterPro" id="IPR036844">
    <property type="entry name" value="Hint_dom_sf"/>
</dbReference>
<dbReference type="GO" id="GO:0007367">
    <property type="term" value="P:segment polarity determination"/>
    <property type="evidence" value="ECO:0007669"/>
    <property type="project" value="UniProtKB-KW"/>
</dbReference>
<evidence type="ECO:0000256" key="16">
    <source>
        <dbReference type="ARBA" id="ARBA00023288"/>
    </source>
</evidence>
<evidence type="ECO:0000256" key="9">
    <source>
        <dbReference type="ARBA" id="ARBA00022723"/>
    </source>
</evidence>
<evidence type="ECO:0000256" key="8">
    <source>
        <dbReference type="ARBA" id="ARBA00022716"/>
    </source>
</evidence>
<dbReference type="InterPro" id="IPR001767">
    <property type="entry name" value="Hedgehog_Hint"/>
</dbReference>
<feature type="signal peptide" evidence="20">
    <location>
        <begin position="1"/>
        <end position="20"/>
    </location>
</feature>
<keyword evidence="23" id="KW-1185">Reference proteome</keyword>
<reference evidence="22" key="1">
    <citation type="journal article" date="2020" name="bioRxiv">
        <title>Chromosome-level reference genome of the European wasp spider Argiope bruennichi: a resource for studies on range expansion and evolutionary adaptation.</title>
        <authorList>
            <person name="Sheffer M.M."/>
            <person name="Hoppe A."/>
            <person name="Krehenwinkel H."/>
            <person name="Uhl G."/>
            <person name="Kuss A.W."/>
            <person name="Jensen L."/>
            <person name="Jensen C."/>
            <person name="Gillespie R.G."/>
            <person name="Hoff K.J."/>
            <person name="Prost S."/>
        </authorList>
    </citation>
    <scope>NUCLEOTIDE SEQUENCE</scope>
</reference>
<dbReference type="GO" id="GO:0005615">
    <property type="term" value="C:extracellular space"/>
    <property type="evidence" value="ECO:0007669"/>
    <property type="project" value="TreeGrafter"/>
</dbReference>
<dbReference type="GO" id="GO:0007267">
    <property type="term" value="P:cell-cell signaling"/>
    <property type="evidence" value="ECO:0007669"/>
    <property type="project" value="InterPro"/>
</dbReference>
<evidence type="ECO:0000313" key="22">
    <source>
        <dbReference type="EMBL" id="KAF8790027.1"/>
    </source>
</evidence>
<organism evidence="22 23">
    <name type="scientific">Argiope bruennichi</name>
    <name type="common">Wasp spider</name>
    <name type="synonym">Aranea bruennichi</name>
    <dbReference type="NCBI Taxonomy" id="94029"/>
    <lineage>
        <taxon>Eukaryota</taxon>
        <taxon>Metazoa</taxon>
        <taxon>Ecdysozoa</taxon>
        <taxon>Arthropoda</taxon>
        <taxon>Chelicerata</taxon>
        <taxon>Arachnida</taxon>
        <taxon>Araneae</taxon>
        <taxon>Araneomorphae</taxon>
        <taxon>Entelegynae</taxon>
        <taxon>Araneoidea</taxon>
        <taxon>Araneidae</taxon>
        <taxon>Argiope</taxon>
    </lineage>
</organism>
<keyword evidence="13" id="KW-0106">Calcium</keyword>
<evidence type="ECO:0000256" key="14">
    <source>
        <dbReference type="ARBA" id="ARBA00023136"/>
    </source>
</evidence>
<dbReference type="GO" id="GO:0005509">
    <property type="term" value="F:calcium ion binding"/>
    <property type="evidence" value="ECO:0007669"/>
    <property type="project" value="TreeGrafter"/>
</dbReference>
<evidence type="ECO:0000256" key="4">
    <source>
        <dbReference type="ARBA" id="ARBA00022473"/>
    </source>
</evidence>
<dbReference type="Gene3D" id="3.30.1380.10">
    <property type="match status" value="1"/>
</dbReference>
<dbReference type="Pfam" id="PF01079">
    <property type="entry name" value="Hint"/>
    <property type="match status" value="1"/>
</dbReference>
<dbReference type="Gene3D" id="2.170.16.10">
    <property type="entry name" value="Hedgehog/Intein (Hint) domain"/>
    <property type="match status" value="1"/>
</dbReference>
<feature type="domain" description="Hint" evidence="21">
    <location>
        <begin position="250"/>
        <end position="294"/>
    </location>
</feature>
<keyword evidence="10 20" id="KW-0732">Signal</keyword>
<dbReference type="GO" id="GO:0008233">
    <property type="term" value="F:peptidase activity"/>
    <property type="evidence" value="ECO:0007669"/>
    <property type="project" value="UniProtKB-KW"/>
</dbReference>
<evidence type="ECO:0000256" key="12">
    <source>
        <dbReference type="ARBA" id="ARBA00022813"/>
    </source>
</evidence>
<keyword evidence="16" id="KW-0449">Lipoprotein</keyword>
<dbReference type="PRINTS" id="PR00632">
    <property type="entry name" value="SONICHHOG"/>
</dbReference>
<name>A0A8T0FFE4_ARGBR</name>
<dbReference type="GO" id="GO:0005113">
    <property type="term" value="F:patched binding"/>
    <property type="evidence" value="ECO:0007669"/>
    <property type="project" value="TreeGrafter"/>
</dbReference>
<dbReference type="SUPFAM" id="SSF55166">
    <property type="entry name" value="Hedgehog/DD-peptidase"/>
    <property type="match status" value="1"/>
</dbReference>
<keyword evidence="17" id="KW-0504">Morphogen</keyword>
<dbReference type="EMBL" id="JABXBU010000011">
    <property type="protein sequence ID" value="KAF8790027.1"/>
    <property type="molecule type" value="Genomic_DNA"/>
</dbReference>
<dbReference type="InterPro" id="IPR001657">
    <property type="entry name" value="Hedgehog"/>
</dbReference>
<dbReference type="CDD" id="cd00081">
    <property type="entry name" value="Hint"/>
    <property type="match status" value="1"/>
</dbReference>
<keyword evidence="11" id="KW-0378">Hydrolase</keyword>
<evidence type="ECO:0000256" key="18">
    <source>
        <dbReference type="ARBA" id="ARBA00045369"/>
    </source>
</evidence>
<comment type="caution">
    <text evidence="22">The sequence shown here is derived from an EMBL/GenBank/DDBJ whole genome shotgun (WGS) entry which is preliminary data.</text>
</comment>
<keyword evidence="4" id="KW-0217">Developmental protein</keyword>
<evidence type="ECO:0000256" key="6">
    <source>
        <dbReference type="ARBA" id="ARBA00022670"/>
    </source>
</evidence>
<keyword evidence="7" id="KW-0808">Transferase</keyword>
<comment type="catalytic activity">
    <reaction evidence="19">
        <text>glycyl-L-cysteinyl-[protein] + cholesterol + H(+) = [protein]-C-terminal glycyl cholesterol ester + N-terminal L-cysteinyl-[protein]</text>
        <dbReference type="Rhea" id="RHEA:59504"/>
        <dbReference type="Rhea" id="RHEA-COMP:12707"/>
        <dbReference type="Rhea" id="RHEA-COMP:15369"/>
        <dbReference type="Rhea" id="RHEA-COMP:15374"/>
        <dbReference type="ChEBI" id="CHEBI:15378"/>
        <dbReference type="ChEBI" id="CHEBI:16113"/>
        <dbReference type="ChEBI" id="CHEBI:65250"/>
        <dbReference type="ChEBI" id="CHEBI:143135"/>
        <dbReference type="ChEBI" id="CHEBI:143140"/>
    </reaction>
    <physiologicalReaction direction="left-to-right" evidence="19">
        <dbReference type="Rhea" id="RHEA:59505"/>
    </physiologicalReaction>
</comment>
<evidence type="ECO:0000256" key="7">
    <source>
        <dbReference type="ARBA" id="ARBA00022679"/>
    </source>
</evidence>
<comment type="subcellular location">
    <subcellularLocation>
        <location evidence="1">Cell membrane</location>
        <topology evidence="1">Lipid-anchor</topology>
    </subcellularLocation>
</comment>
<feature type="chain" id="PRO_5035877570" description="Protein hedgehog" evidence="20">
    <location>
        <begin position="21"/>
        <end position="368"/>
    </location>
</feature>
<evidence type="ECO:0000256" key="15">
    <source>
        <dbReference type="ARBA" id="ARBA00023139"/>
    </source>
</evidence>
<evidence type="ECO:0000256" key="10">
    <source>
        <dbReference type="ARBA" id="ARBA00022729"/>
    </source>
</evidence>
<dbReference type="InterPro" id="IPR000320">
    <property type="entry name" value="Hedgehog_signalling_dom"/>
</dbReference>
<keyword evidence="14" id="KW-0472">Membrane</keyword>
<dbReference type="GO" id="GO:0009653">
    <property type="term" value="P:anatomical structure morphogenesis"/>
    <property type="evidence" value="ECO:0007669"/>
    <property type="project" value="UniProtKB-KW"/>
</dbReference>
<comment type="function">
    <text evidence="18">The C-terminal part of the hedgehog protein precursor displays an autoproteolysis activity that results in the cleavage of the full-length protein into two parts (N-product and C-product). In addition, the C-terminal part displays a cholesterol transferase activity that results by the covalent attachment of a cholesterol moiety to the C-terminal of the newly generated N-product. Once cleaved, the C-product has no signaling activity and diffuses from the cell.</text>
</comment>
<evidence type="ECO:0000256" key="19">
    <source>
        <dbReference type="ARBA" id="ARBA00048589"/>
    </source>
</evidence>
<protein>
    <recommendedName>
        <fullName evidence="3">Protein hedgehog</fullName>
    </recommendedName>
</protein>
<sequence>MKSSIFIKLVFLNAVLETYACGPGMFGRRRSQKKRTALIFKEHVPNVAEFSLIASGPPVGKITRNDPTFQELVPNYSKNIIFRDEEGTGSDRFMTNRLKEKLDNLAVLVMNTYHVVKLRVTEAWDEDNIHSSNSLHYEGRAVDITTSDRDRSKYGMLGRLAIEAGFDFVYYESRSHIHCSVKKDRDNLERRSFQTIITENGTEITLTSSHLIFTKSEANLDDKKAVATYARDVKIGHFIYVVSETSSLQKARISFEKVIKVTVSRKVGIFAPLTLHGTIVVNNVVASCYAVISNHQLAHIVFLPMRILHNFKQAGLYFLQELHLLKLNSSKINPSQNRNGIHWYAKFLYKITNELVSKNFLYIDSLKM</sequence>
<dbReference type="AlphaFoldDB" id="A0A8T0FFE4"/>
<proteinExistence type="inferred from homology"/>
<dbReference type="InterPro" id="IPR009045">
    <property type="entry name" value="Zn_M74/Hedgehog-like"/>
</dbReference>
<evidence type="ECO:0000313" key="23">
    <source>
        <dbReference type="Proteomes" id="UP000807504"/>
    </source>
</evidence>
<keyword evidence="6" id="KW-0645">Protease</keyword>
<dbReference type="InterPro" id="IPR003586">
    <property type="entry name" value="Hint_dom_C"/>
</dbReference>
<reference evidence="22" key="2">
    <citation type="submission" date="2020-06" db="EMBL/GenBank/DDBJ databases">
        <authorList>
            <person name="Sheffer M."/>
        </authorList>
    </citation>
    <scope>NUCLEOTIDE SEQUENCE</scope>
</reference>
<dbReference type="SMART" id="SM00305">
    <property type="entry name" value="HintC"/>
    <property type="match status" value="1"/>
</dbReference>
<evidence type="ECO:0000256" key="17">
    <source>
        <dbReference type="ARBA" id="ARBA00023301"/>
    </source>
</evidence>
<keyword evidence="5" id="KW-1003">Cell membrane</keyword>
<comment type="similarity">
    <text evidence="2">Belongs to the hedgehog family.</text>
</comment>
<keyword evidence="8" id="KW-0709">Segmentation polarity protein</keyword>
<keyword evidence="15" id="KW-0564">Palmitate</keyword>
<gene>
    <name evidence="22" type="ORF">HNY73_005114</name>
</gene>
<evidence type="ECO:0000256" key="3">
    <source>
        <dbReference type="ARBA" id="ARBA00021970"/>
    </source>
</evidence>
<dbReference type="InterPro" id="IPR050387">
    <property type="entry name" value="Hedgehog_Signaling"/>
</dbReference>
<dbReference type="SUPFAM" id="SSF51294">
    <property type="entry name" value="Hedgehog/intein (Hint) domain"/>
    <property type="match status" value="1"/>
</dbReference>
<evidence type="ECO:0000256" key="20">
    <source>
        <dbReference type="SAM" id="SignalP"/>
    </source>
</evidence>
<evidence type="ECO:0000259" key="21">
    <source>
        <dbReference type="SMART" id="SM00305"/>
    </source>
</evidence>
<evidence type="ECO:0000256" key="5">
    <source>
        <dbReference type="ARBA" id="ARBA00022475"/>
    </source>
</evidence>